<dbReference type="PANTHER" id="PTHR11808:SF15">
    <property type="entry name" value="CYSTATHIONINE GAMMA-LYASE"/>
    <property type="match status" value="1"/>
</dbReference>
<dbReference type="RefSeq" id="WP_227182265.1">
    <property type="nucleotide sequence ID" value="NZ_JAJBZT010000034.1"/>
</dbReference>
<organism evidence="5 6">
    <name type="scientific">Leeia speluncae</name>
    <dbReference type="NCBI Taxonomy" id="2884804"/>
    <lineage>
        <taxon>Bacteria</taxon>
        <taxon>Pseudomonadati</taxon>
        <taxon>Pseudomonadota</taxon>
        <taxon>Betaproteobacteria</taxon>
        <taxon>Neisseriales</taxon>
        <taxon>Leeiaceae</taxon>
        <taxon>Leeia</taxon>
    </lineage>
</organism>
<dbReference type="InterPro" id="IPR015424">
    <property type="entry name" value="PyrdxlP-dep_Trfase"/>
</dbReference>
<dbReference type="InterPro" id="IPR054542">
    <property type="entry name" value="Cys_met_metab_PP"/>
</dbReference>
<dbReference type="PROSITE" id="PS00868">
    <property type="entry name" value="CYS_MET_METAB_PP"/>
    <property type="match status" value="1"/>
</dbReference>
<evidence type="ECO:0000256" key="1">
    <source>
        <dbReference type="ARBA" id="ARBA00001933"/>
    </source>
</evidence>
<keyword evidence="3 4" id="KW-0663">Pyridoxal phosphate</keyword>
<accession>A0ABS8DB79</accession>
<keyword evidence="5" id="KW-0032">Aminotransferase</keyword>
<dbReference type="Gene3D" id="3.40.640.10">
    <property type="entry name" value="Type I PLP-dependent aspartate aminotransferase-like (Major domain)"/>
    <property type="match status" value="1"/>
</dbReference>
<feature type="non-terminal residue" evidence="5">
    <location>
        <position position="1"/>
    </location>
</feature>
<evidence type="ECO:0000256" key="4">
    <source>
        <dbReference type="RuleBase" id="RU362118"/>
    </source>
</evidence>
<sequence>LITLETPSNPMLAITDIEAITKVAKEKGILTLADNTLATPFNQQPHALGVDIVVQSATKYLGGHHDLTAGAVCTSKELAAKIWKTHITLGSVLSPMDSFLLLRGLRTFPMRMNRVNQNGQALAEMLAAHPKVAKVLYPGLPSHPQHELAKRQMKGFGGIVSFMVKGD</sequence>
<dbReference type="PANTHER" id="PTHR11808">
    <property type="entry name" value="TRANS-SULFURATION ENZYME FAMILY MEMBER"/>
    <property type="match status" value="1"/>
</dbReference>
<gene>
    <name evidence="5" type="ORF">LIN78_17975</name>
</gene>
<comment type="similarity">
    <text evidence="2 4">Belongs to the trans-sulfuration enzymes family.</text>
</comment>
<dbReference type="InterPro" id="IPR015422">
    <property type="entry name" value="PyrdxlP-dep_Trfase_small"/>
</dbReference>
<comment type="cofactor">
    <cofactor evidence="1 4">
        <name>pyridoxal 5'-phosphate</name>
        <dbReference type="ChEBI" id="CHEBI:597326"/>
    </cofactor>
</comment>
<dbReference type="InterPro" id="IPR000277">
    <property type="entry name" value="Cys/Met-Metab_PyrdxlP-dep_enz"/>
</dbReference>
<dbReference type="Gene3D" id="3.90.1150.10">
    <property type="entry name" value="Aspartate Aminotransferase, domain 1"/>
    <property type="match status" value="1"/>
</dbReference>
<dbReference type="Pfam" id="PF01053">
    <property type="entry name" value="Cys_Met_Meta_PP"/>
    <property type="match status" value="1"/>
</dbReference>
<evidence type="ECO:0000256" key="2">
    <source>
        <dbReference type="ARBA" id="ARBA00009077"/>
    </source>
</evidence>
<dbReference type="Proteomes" id="UP001165395">
    <property type="component" value="Unassembled WGS sequence"/>
</dbReference>
<evidence type="ECO:0000313" key="5">
    <source>
        <dbReference type="EMBL" id="MCB6185434.1"/>
    </source>
</evidence>
<keyword evidence="6" id="KW-1185">Reference proteome</keyword>
<proteinExistence type="inferred from homology"/>
<dbReference type="SUPFAM" id="SSF53383">
    <property type="entry name" value="PLP-dependent transferases"/>
    <property type="match status" value="1"/>
</dbReference>
<dbReference type="InterPro" id="IPR015421">
    <property type="entry name" value="PyrdxlP-dep_Trfase_major"/>
</dbReference>
<dbReference type="EMBL" id="JAJBZT010000034">
    <property type="protein sequence ID" value="MCB6185434.1"/>
    <property type="molecule type" value="Genomic_DNA"/>
</dbReference>
<comment type="caution">
    <text evidence="5">The sequence shown here is derived from an EMBL/GenBank/DDBJ whole genome shotgun (WGS) entry which is preliminary data.</text>
</comment>
<evidence type="ECO:0000256" key="3">
    <source>
        <dbReference type="ARBA" id="ARBA00022898"/>
    </source>
</evidence>
<protein>
    <submittedName>
        <fullName evidence="5">PLP-dependent aspartate aminotransferase family protein</fullName>
    </submittedName>
</protein>
<reference evidence="5" key="1">
    <citation type="submission" date="2021-10" db="EMBL/GenBank/DDBJ databases">
        <title>The complete genome sequence of Leeia sp. TBRC 13508.</title>
        <authorList>
            <person name="Charoenyingcharoen P."/>
            <person name="Yukphan P."/>
        </authorList>
    </citation>
    <scope>NUCLEOTIDE SEQUENCE</scope>
    <source>
        <strain evidence="5">TBRC 13508</strain>
    </source>
</reference>
<name>A0ABS8DB79_9NEIS</name>
<dbReference type="GO" id="GO:0008483">
    <property type="term" value="F:transaminase activity"/>
    <property type="evidence" value="ECO:0007669"/>
    <property type="project" value="UniProtKB-KW"/>
</dbReference>
<keyword evidence="5" id="KW-0808">Transferase</keyword>
<evidence type="ECO:0000313" key="6">
    <source>
        <dbReference type="Proteomes" id="UP001165395"/>
    </source>
</evidence>
<feature type="non-terminal residue" evidence="5">
    <location>
        <position position="167"/>
    </location>
</feature>